<sequence>MELIRGKTFIKSSAPLNFDKQPLPDLDFGKKEDAAKIFSPPVIGEPCQVEAKQISPVGNKTNNKCSNRTAKVGQREEVAGSAASSKVIPKGKTHDSTLERGKSEHNARKDLVRVEGFSTPGKIKGRLIGSASFSGTGNDLNVSSKRDAAISPCQSSCSQKMIDYRNFVPQVPFVLAVAKSIPRKRISLKRSKKGLRDIFHIKKNKQESLTLALNKDKTFLPELSGWVETTHHLKSGDVLAGECLAPELSDGEILFDSTYDYCRLFCEDAASLKSFDSLTGCGEIFADESSAHMEYLNGNKKQKARSMCKRNQLDQSFQGGMEQLASPAQQEAIDFPKFWGHVNQSGKLHQGALFDRRLLKTPNSEEMKNEKKSTSLKEKNLLVDKGLETPNDSSPETDTLKSDIQEPTSTSDEGYYDSFSPGLDDEKKEKQTPVTFPRDSYSGDALYDLFYDHSEAQISPILDDELSLCRHTNEPPLSTCFNTLHILNTSQMLNGLFHAKVLLYSLESYKLYITSEESSRLRKYALMPPLHFTSEAFLIFGTQNNTKVS</sequence>
<dbReference type="AlphaFoldDB" id="A0AAV7LQ72"/>
<comment type="caution">
    <text evidence="8">The sequence shown here is derived from an EMBL/GenBank/DDBJ whole genome shotgun (WGS) entry which is preliminary data.</text>
</comment>
<gene>
    <name evidence="8" type="ORF">NDU88_002779</name>
</gene>
<dbReference type="GO" id="GO:0016055">
    <property type="term" value="P:Wnt signaling pathway"/>
    <property type="evidence" value="ECO:0007669"/>
    <property type="project" value="UniProtKB-KW"/>
</dbReference>
<dbReference type="PANTHER" id="PTHR22237">
    <property type="entry name" value="APC MEMBRANE RECRUITMENT PROTEIN 2-RELATED"/>
    <property type="match status" value="1"/>
</dbReference>
<evidence type="ECO:0000256" key="3">
    <source>
        <dbReference type="ARBA" id="ARBA00022475"/>
    </source>
</evidence>
<comment type="subcellular location">
    <subcellularLocation>
        <location evidence="1">Cell membrane</location>
        <topology evidence="1">Peripheral membrane protein</topology>
    </subcellularLocation>
</comment>
<evidence type="ECO:0000313" key="9">
    <source>
        <dbReference type="Proteomes" id="UP001066276"/>
    </source>
</evidence>
<dbReference type="GO" id="GO:0008013">
    <property type="term" value="F:beta-catenin binding"/>
    <property type="evidence" value="ECO:0007669"/>
    <property type="project" value="TreeGrafter"/>
</dbReference>
<dbReference type="Proteomes" id="UP001066276">
    <property type="component" value="Chromosome 11"/>
</dbReference>
<accession>A0AAV7LQ72</accession>
<dbReference type="GO" id="GO:0005886">
    <property type="term" value="C:plasma membrane"/>
    <property type="evidence" value="ECO:0007669"/>
    <property type="project" value="UniProtKB-SubCell"/>
</dbReference>
<name>A0AAV7LQ72_PLEWA</name>
<dbReference type="PANTHER" id="PTHR22237:SF2">
    <property type="entry name" value="APC MEMBRANE RECRUITMENT PROTEIN 3"/>
    <property type="match status" value="1"/>
</dbReference>
<evidence type="ECO:0008006" key="10">
    <source>
        <dbReference type="Google" id="ProtNLM"/>
    </source>
</evidence>
<organism evidence="8 9">
    <name type="scientific">Pleurodeles waltl</name>
    <name type="common">Iberian ribbed newt</name>
    <dbReference type="NCBI Taxonomy" id="8319"/>
    <lineage>
        <taxon>Eukaryota</taxon>
        <taxon>Metazoa</taxon>
        <taxon>Chordata</taxon>
        <taxon>Craniata</taxon>
        <taxon>Vertebrata</taxon>
        <taxon>Euteleostomi</taxon>
        <taxon>Amphibia</taxon>
        <taxon>Batrachia</taxon>
        <taxon>Caudata</taxon>
        <taxon>Salamandroidea</taxon>
        <taxon>Salamandridae</taxon>
        <taxon>Pleurodelinae</taxon>
        <taxon>Pleurodeles</taxon>
    </lineage>
</organism>
<dbReference type="GO" id="GO:0005546">
    <property type="term" value="F:phosphatidylinositol-4,5-bisphosphate binding"/>
    <property type="evidence" value="ECO:0007669"/>
    <property type="project" value="TreeGrafter"/>
</dbReference>
<dbReference type="Pfam" id="PF09422">
    <property type="entry name" value="AMER"/>
    <property type="match status" value="1"/>
</dbReference>
<evidence type="ECO:0000256" key="4">
    <source>
        <dbReference type="ARBA" id="ARBA00022687"/>
    </source>
</evidence>
<comment type="similarity">
    <text evidence="2">Belongs to the Amer family.</text>
</comment>
<dbReference type="GO" id="GO:0060828">
    <property type="term" value="P:regulation of canonical Wnt signaling pathway"/>
    <property type="evidence" value="ECO:0007669"/>
    <property type="project" value="TreeGrafter"/>
</dbReference>
<evidence type="ECO:0000256" key="6">
    <source>
        <dbReference type="ARBA" id="ARBA00023136"/>
    </source>
</evidence>
<evidence type="ECO:0000256" key="1">
    <source>
        <dbReference type="ARBA" id="ARBA00004202"/>
    </source>
</evidence>
<evidence type="ECO:0000256" key="5">
    <source>
        <dbReference type="ARBA" id="ARBA00023121"/>
    </source>
</evidence>
<feature type="compositionally biased region" description="Basic and acidic residues" evidence="7">
    <location>
        <begin position="92"/>
        <end position="106"/>
    </location>
</feature>
<feature type="region of interest" description="Disordered" evidence="7">
    <location>
        <begin position="54"/>
        <end position="106"/>
    </location>
</feature>
<dbReference type="InterPro" id="IPR019003">
    <property type="entry name" value="AMER"/>
</dbReference>
<feature type="compositionally biased region" description="Basic and acidic residues" evidence="7">
    <location>
        <begin position="359"/>
        <end position="387"/>
    </location>
</feature>
<reference evidence="8" key="1">
    <citation type="journal article" date="2022" name="bioRxiv">
        <title>Sequencing and chromosome-scale assembly of the giantPleurodeles waltlgenome.</title>
        <authorList>
            <person name="Brown T."/>
            <person name="Elewa A."/>
            <person name="Iarovenko S."/>
            <person name="Subramanian E."/>
            <person name="Araus A.J."/>
            <person name="Petzold A."/>
            <person name="Susuki M."/>
            <person name="Suzuki K.-i.T."/>
            <person name="Hayashi T."/>
            <person name="Toyoda A."/>
            <person name="Oliveira C."/>
            <person name="Osipova E."/>
            <person name="Leigh N.D."/>
            <person name="Simon A."/>
            <person name="Yun M.H."/>
        </authorList>
    </citation>
    <scope>NUCLEOTIDE SEQUENCE</scope>
    <source>
        <strain evidence="8">20211129_DDA</strain>
        <tissue evidence="8">Liver</tissue>
    </source>
</reference>
<proteinExistence type="inferred from homology"/>
<dbReference type="EMBL" id="JANPWB010000015">
    <property type="protein sequence ID" value="KAJ1089630.1"/>
    <property type="molecule type" value="Genomic_DNA"/>
</dbReference>
<keyword evidence="6" id="KW-0472">Membrane</keyword>
<keyword evidence="3" id="KW-1003">Cell membrane</keyword>
<evidence type="ECO:0000256" key="2">
    <source>
        <dbReference type="ARBA" id="ARBA00007750"/>
    </source>
</evidence>
<feature type="region of interest" description="Disordered" evidence="7">
    <location>
        <begin position="359"/>
        <end position="439"/>
    </location>
</feature>
<keyword evidence="5" id="KW-0446">Lipid-binding</keyword>
<evidence type="ECO:0000313" key="8">
    <source>
        <dbReference type="EMBL" id="KAJ1089630.1"/>
    </source>
</evidence>
<keyword evidence="4" id="KW-0879">Wnt signaling pathway</keyword>
<protein>
    <recommendedName>
        <fullName evidence="10">APC membrane recruitment protein 3</fullName>
    </recommendedName>
</protein>
<evidence type="ECO:0000256" key="7">
    <source>
        <dbReference type="SAM" id="MobiDB-lite"/>
    </source>
</evidence>
<keyword evidence="9" id="KW-1185">Reference proteome</keyword>
<feature type="compositionally biased region" description="Polar residues" evidence="7">
    <location>
        <begin position="56"/>
        <end position="69"/>
    </location>
</feature>